<evidence type="ECO:0008006" key="3">
    <source>
        <dbReference type="Google" id="ProtNLM"/>
    </source>
</evidence>
<proteinExistence type="predicted"/>
<keyword evidence="2" id="KW-1185">Reference proteome</keyword>
<sequence>MSDERWFYRDDAEWAAVVDRLKRTPCPHCRAVGTLNRHGSLHGYDDSRPRRTTLRARRVFCSNRHRRPGCGRTTSVWIATKIRRSSLTTGTLGAFVRRAVRGGLAPAIRAAPEYRSPRSWRRVWRRFDLAQSRLRTALLSRGPPPGGPPAPGRRPDLAHTLAHLAATFPHAADPLAAFQSATRSFVL</sequence>
<reference evidence="2" key="1">
    <citation type="submission" date="2019-08" db="EMBL/GenBank/DDBJ databases">
        <title>Limnoglobus roseus gen. nov., sp. nov., a novel freshwater planctomycete with a giant genome from the family Gemmataceae.</title>
        <authorList>
            <person name="Kulichevskaya I.S."/>
            <person name="Naumoff D.G."/>
            <person name="Miroshnikov K."/>
            <person name="Ivanova A."/>
            <person name="Philippov D.A."/>
            <person name="Hakobyan A."/>
            <person name="Rijpstra I.C."/>
            <person name="Sinninghe Damste J.S."/>
            <person name="Liesack W."/>
            <person name="Dedysh S.N."/>
        </authorList>
    </citation>
    <scope>NUCLEOTIDE SEQUENCE [LARGE SCALE GENOMIC DNA]</scope>
    <source>
        <strain evidence="2">PX52</strain>
    </source>
</reference>
<dbReference type="RefSeq" id="WP_149111469.1">
    <property type="nucleotide sequence ID" value="NZ_CP042425.1"/>
</dbReference>
<dbReference type="EMBL" id="CP042425">
    <property type="protein sequence ID" value="QEL16785.1"/>
    <property type="molecule type" value="Genomic_DNA"/>
</dbReference>
<protein>
    <recommendedName>
        <fullName evidence="3">Transposase</fullName>
    </recommendedName>
</protein>
<dbReference type="OrthoDB" id="9933779at2"/>
<dbReference type="AlphaFoldDB" id="A0A5C1ADR2"/>
<evidence type="ECO:0000313" key="1">
    <source>
        <dbReference type="EMBL" id="QEL16785.1"/>
    </source>
</evidence>
<accession>A0A5C1ADR2</accession>
<organism evidence="1 2">
    <name type="scientific">Limnoglobus roseus</name>
    <dbReference type="NCBI Taxonomy" id="2598579"/>
    <lineage>
        <taxon>Bacteria</taxon>
        <taxon>Pseudomonadati</taxon>
        <taxon>Planctomycetota</taxon>
        <taxon>Planctomycetia</taxon>
        <taxon>Gemmatales</taxon>
        <taxon>Gemmataceae</taxon>
        <taxon>Limnoglobus</taxon>
    </lineage>
</organism>
<evidence type="ECO:0000313" key="2">
    <source>
        <dbReference type="Proteomes" id="UP000324974"/>
    </source>
</evidence>
<dbReference type="Proteomes" id="UP000324974">
    <property type="component" value="Chromosome"/>
</dbReference>
<gene>
    <name evidence="1" type="ORF">PX52LOC_03758</name>
</gene>
<name>A0A5C1ADR2_9BACT</name>
<dbReference type="KEGG" id="lrs:PX52LOC_03758"/>